<feature type="domain" description="Mur ligase central" evidence="12">
    <location>
        <begin position="115"/>
        <end position="342"/>
    </location>
</feature>
<evidence type="ECO:0000256" key="4">
    <source>
        <dbReference type="ARBA" id="ARBA00022723"/>
    </source>
</evidence>
<keyword evidence="5" id="KW-0547">Nucleotide-binding</keyword>
<dbReference type="InterPro" id="IPR013221">
    <property type="entry name" value="Mur_ligase_cen"/>
</dbReference>
<dbReference type="Pfam" id="PF02875">
    <property type="entry name" value="Mur_ligase_C"/>
    <property type="match status" value="1"/>
</dbReference>
<comment type="similarity">
    <text evidence="1">Belongs to the folylpolyglutamate synthase family.</text>
</comment>
<keyword evidence="7" id="KW-0460">Magnesium</keyword>
<comment type="catalytic activity">
    <reaction evidence="9">
        <text>(6S)-5,6,7,8-tetrahydrofolyl-(gamma-L-Glu)(n) + L-glutamate + ATP = (6S)-5,6,7,8-tetrahydrofolyl-(gamma-L-Glu)(n+1) + ADP + phosphate + H(+)</text>
        <dbReference type="Rhea" id="RHEA:10580"/>
        <dbReference type="Rhea" id="RHEA-COMP:14738"/>
        <dbReference type="Rhea" id="RHEA-COMP:14740"/>
        <dbReference type="ChEBI" id="CHEBI:15378"/>
        <dbReference type="ChEBI" id="CHEBI:29985"/>
        <dbReference type="ChEBI" id="CHEBI:30616"/>
        <dbReference type="ChEBI" id="CHEBI:43474"/>
        <dbReference type="ChEBI" id="CHEBI:141005"/>
        <dbReference type="ChEBI" id="CHEBI:456216"/>
        <dbReference type="EC" id="6.3.2.17"/>
    </reaction>
</comment>
<keyword evidence="3 13" id="KW-0436">Ligase</keyword>
<evidence type="ECO:0000313" key="13">
    <source>
        <dbReference type="EMBL" id="WFM82883.1"/>
    </source>
</evidence>
<dbReference type="Proteomes" id="UP001215216">
    <property type="component" value="Chromosome"/>
</dbReference>
<sequence>MADNLGNDPFIDEDESGDISPQDEREAELAQLLSSPLFAGPDAAIVEEIKDCDAPDLDPAYLLAKDAELESEVERIYAQIVQRAPEHKVQPSLERVRQVLDMMGNPQNAFRAIHITGTNGKTSTARMIEALLRERGLRTGRFTSPHLNNVRERISIDGEAISRASFIQAWEDVAPFVEIVDAQGGPRMSFFEVFTVMAYAAFADAPIDVAVVEVGMGGQWDATNVIDAEVAVITPISRDHEKWLGYEISQIAHEKSGIIKEGATVVTSAQVEDAAREILSRSAQMGATVIHEGPDLHVVSREGALGGQMVTIKTPSAVYEDVPLAMLGAFQSENAAVALAAVEAFFGGGALPGEVVEHALMSTVSPGRMEVVKRSPTVLVDAAHNPAGAKVTREALEETFLGPRVAVYSAMADKDIEGVLSELEPAFNAIVITQIEGTDRAADPEELAQIAREIFGEERVEVEYNLMDAMTRASDLAETADPDSVVPGVTVVLGSIVLAGQARHMMGAQAPDKA</sequence>
<accession>A0ABY8FWH9</accession>
<dbReference type="PANTHER" id="PTHR11136:SF0">
    <property type="entry name" value="DIHYDROFOLATE SYNTHETASE-RELATED"/>
    <property type="match status" value="1"/>
</dbReference>
<dbReference type="Gene3D" id="3.40.1190.10">
    <property type="entry name" value="Mur-like, catalytic domain"/>
    <property type="match status" value="1"/>
</dbReference>
<dbReference type="InterPro" id="IPR004101">
    <property type="entry name" value="Mur_ligase_C"/>
</dbReference>
<evidence type="ECO:0000256" key="7">
    <source>
        <dbReference type="ARBA" id="ARBA00022842"/>
    </source>
</evidence>
<evidence type="ECO:0000256" key="8">
    <source>
        <dbReference type="ARBA" id="ARBA00030592"/>
    </source>
</evidence>
<dbReference type="PROSITE" id="PS01012">
    <property type="entry name" value="FOLYLPOLYGLU_SYNT_2"/>
    <property type="match status" value="1"/>
</dbReference>
<keyword evidence="4" id="KW-0479">Metal-binding</keyword>
<keyword evidence="6" id="KW-0067">ATP-binding</keyword>
<dbReference type="SUPFAM" id="SSF53244">
    <property type="entry name" value="MurD-like peptide ligases, peptide-binding domain"/>
    <property type="match status" value="1"/>
</dbReference>
<dbReference type="Pfam" id="PF08245">
    <property type="entry name" value="Mur_ligase_M"/>
    <property type="match status" value="1"/>
</dbReference>
<evidence type="ECO:0000259" key="12">
    <source>
        <dbReference type="Pfam" id="PF08245"/>
    </source>
</evidence>
<evidence type="ECO:0000256" key="1">
    <source>
        <dbReference type="ARBA" id="ARBA00008276"/>
    </source>
</evidence>
<feature type="region of interest" description="Disordered" evidence="10">
    <location>
        <begin position="1"/>
        <end position="27"/>
    </location>
</feature>
<gene>
    <name evidence="13" type="ORF">P7079_05620</name>
</gene>
<evidence type="ECO:0000256" key="5">
    <source>
        <dbReference type="ARBA" id="ARBA00022741"/>
    </source>
</evidence>
<name>A0ABY8FWH9_9ACTO</name>
<dbReference type="EMBL" id="CP121208">
    <property type="protein sequence ID" value="WFM82883.1"/>
    <property type="molecule type" value="Genomic_DNA"/>
</dbReference>
<dbReference type="Gene3D" id="3.90.190.20">
    <property type="entry name" value="Mur ligase, C-terminal domain"/>
    <property type="match status" value="1"/>
</dbReference>
<protein>
    <recommendedName>
        <fullName evidence="2">tetrahydrofolate synthase</fullName>
        <ecNumber evidence="2">6.3.2.17</ecNumber>
    </recommendedName>
    <alternativeName>
        <fullName evidence="8">Tetrahydrofolylpolyglutamate synthase</fullName>
    </alternativeName>
</protein>
<dbReference type="InterPro" id="IPR018109">
    <property type="entry name" value="Folylpolyglutamate_synth_CS"/>
</dbReference>
<dbReference type="InterPro" id="IPR036615">
    <property type="entry name" value="Mur_ligase_C_dom_sf"/>
</dbReference>
<feature type="domain" description="Mur ligase C-terminal" evidence="11">
    <location>
        <begin position="367"/>
        <end position="480"/>
    </location>
</feature>
<dbReference type="NCBIfam" id="TIGR01499">
    <property type="entry name" value="folC"/>
    <property type="match status" value="1"/>
</dbReference>
<reference evidence="13 14" key="1">
    <citation type="submission" date="2023-03" db="EMBL/GenBank/DDBJ databases">
        <title>Complete genome of Arcanobacterium canis strain DSM 25104 isolated in 2010 from a canine otitis externa in Germany.</title>
        <authorList>
            <person name="Borowiak M."/>
            <person name="Kreitlow A."/>
            <person name="Malorny B."/>
            <person name="Laemmler C."/>
            <person name="Prenger-Berninghoff E."/>
            <person name="Ploetz M."/>
            <person name="Abdulmawjood A."/>
        </authorList>
    </citation>
    <scope>NUCLEOTIDE SEQUENCE [LARGE SCALE GENOMIC DNA]</scope>
    <source>
        <strain evidence="13 14">DSM 25104</strain>
    </source>
</reference>
<dbReference type="InterPro" id="IPR036565">
    <property type="entry name" value="Mur-like_cat_sf"/>
</dbReference>
<evidence type="ECO:0000259" key="11">
    <source>
        <dbReference type="Pfam" id="PF02875"/>
    </source>
</evidence>
<evidence type="ECO:0000256" key="9">
    <source>
        <dbReference type="ARBA" id="ARBA00047493"/>
    </source>
</evidence>
<dbReference type="PANTHER" id="PTHR11136">
    <property type="entry name" value="FOLYLPOLYGLUTAMATE SYNTHASE-RELATED"/>
    <property type="match status" value="1"/>
</dbReference>
<evidence type="ECO:0000313" key="14">
    <source>
        <dbReference type="Proteomes" id="UP001215216"/>
    </source>
</evidence>
<dbReference type="EC" id="6.3.2.17" evidence="2"/>
<evidence type="ECO:0000256" key="2">
    <source>
        <dbReference type="ARBA" id="ARBA00013025"/>
    </source>
</evidence>
<dbReference type="SUPFAM" id="SSF53623">
    <property type="entry name" value="MurD-like peptide ligases, catalytic domain"/>
    <property type="match status" value="1"/>
</dbReference>
<proteinExistence type="inferred from homology"/>
<dbReference type="RefSeq" id="WP_278012309.1">
    <property type="nucleotide sequence ID" value="NZ_CP121208.1"/>
</dbReference>
<dbReference type="InterPro" id="IPR001645">
    <property type="entry name" value="Folylpolyglutamate_synth"/>
</dbReference>
<evidence type="ECO:0000256" key="3">
    <source>
        <dbReference type="ARBA" id="ARBA00022598"/>
    </source>
</evidence>
<evidence type="ECO:0000256" key="10">
    <source>
        <dbReference type="SAM" id="MobiDB-lite"/>
    </source>
</evidence>
<evidence type="ECO:0000256" key="6">
    <source>
        <dbReference type="ARBA" id="ARBA00022840"/>
    </source>
</evidence>
<organism evidence="13 14">
    <name type="scientific">Arcanobacterium canis</name>
    <dbReference type="NCBI Taxonomy" id="999183"/>
    <lineage>
        <taxon>Bacteria</taxon>
        <taxon>Bacillati</taxon>
        <taxon>Actinomycetota</taxon>
        <taxon>Actinomycetes</taxon>
        <taxon>Actinomycetales</taxon>
        <taxon>Actinomycetaceae</taxon>
        <taxon>Arcanobacterium</taxon>
    </lineage>
</organism>
<keyword evidence="14" id="KW-1185">Reference proteome</keyword>
<dbReference type="GO" id="GO:0016874">
    <property type="term" value="F:ligase activity"/>
    <property type="evidence" value="ECO:0007669"/>
    <property type="project" value="UniProtKB-KW"/>
</dbReference>